<dbReference type="Gene3D" id="3.10.180.10">
    <property type="entry name" value="2,3-Dihydroxybiphenyl 1,2-Dioxygenase, domain 1"/>
    <property type="match status" value="1"/>
</dbReference>
<dbReference type="InterPro" id="IPR009218">
    <property type="entry name" value="HD_phosphohydro"/>
</dbReference>
<dbReference type="SUPFAM" id="SSF109604">
    <property type="entry name" value="HD-domain/PDEase-like"/>
    <property type="match status" value="1"/>
</dbReference>
<dbReference type="InterPro" id="IPR006674">
    <property type="entry name" value="HD_domain"/>
</dbReference>
<dbReference type="CDD" id="cd07262">
    <property type="entry name" value="VOC_like"/>
    <property type="match status" value="1"/>
</dbReference>
<dbReference type="OrthoDB" id="10249419at2759"/>
<dbReference type="EMBL" id="CAJPDQ010000032">
    <property type="protein sequence ID" value="CAF9929494.1"/>
    <property type="molecule type" value="Genomic_DNA"/>
</dbReference>
<comment type="caution">
    <text evidence="2">The sequence shown here is derived from an EMBL/GenBank/DDBJ whole genome shotgun (WGS) entry which is preliminary data.</text>
</comment>
<dbReference type="CDD" id="cd00077">
    <property type="entry name" value="HDc"/>
    <property type="match status" value="1"/>
</dbReference>
<dbReference type="Pfam" id="PF01966">
    <property type="entry name" value="HD"/>
    <property type="match status" value="1"/>
</dbReference>
<feature type="domain" description="VOC" evidence="1">
    <location>
        <begin position="10"/>
        <end position="137"/>
    </location>
</feature>
<name>A0A8H3FRW0_9LECA</name>
<proteinExistence type="predicted"/>
<sequence length="353" mass="40315">MNSTHFESNIFSHISLAVGDYAQAKSLYTPMMATLGLELVWDSPEDGGLGYGVKEPKESEWVTLFAKVPGKILDDKPGTHIAFNAPSRKAVDDFHEIGLANGSKTRGEPGLRKDYGDRYYAAFIVDPWGNRLEACVTALAKRHDTPKTLATAWIERIVEYYVEPHRHYHTLEHIESMFNFLARYQDICDLEDKQAVDLAAIFHDIVYDPISKENETQSIEVFKAFAAEVGLPQLLCEKVCTLIARTIRHELEPGDDLDTRAFLDSDLEVLSRVAGEYQRYATQVRAEYSQYSEKDYCEGRIKILTNFLQRPQIYFSETFPSMESKARLNIRTEIHELEQKLLARHDVQPLSDN</sequence>
<evidence type="ECO:0000259" key="1">
    <source>
        <dbReference type="PROSITE" id="PS51819"/>
    </source>
</evidence>
<dbReference type="InterPro" id="IPR004360">
    <property type="entry name" value="Glyas_Fos-R_dOase_dom"/>
</dbReference>
<keyword evidence="3" id="KW-1185">Reference proteome</keyword>
<dbReference type="PANTHER" id="PTHR21174:SF0">
    <property type="entry name" value="HD PHOSPHOHYDROLASE FAMILY PROTEIN-RELATED"/>
    <property type="match status" value="1"/>
</dbReference>
<dbReference type="InterPro" id="IPR003607">
    <property type="entry name" value="HD/PDEase_dom"/>
</dbReference>
<dbReference type="InterPro" id="IPR037523">
    <property type="entry name" value="VOC_core"/>
</dbReference>
<dbReference type="PROSITE" id="PS51819">
    <property type="entry name" value="VOC"/>
    <property type="match status" value="1"/>
</dbReference>
<evidence type="ECO:0000313" key="2">
    <source>
        <dbReference type="EMBL" id="CAF9929494.1"/>
    </source>
</evidence>
<dbReference type="Gene3D" id="1.10.472.50">
    <property type="entry name" value="HD-domain/PDEase-like"/>
    <property type="match status" value="1"/>
</dbReference>
<protein>
    <recommendedName>
        <fullName evidence="1">VOC domain-containing protein</fullName>
    </recommendedName>
</protein>
<dbReference type="Proteomes" id="UP000664169">
    <property type="component" value="Unassembled WGS sequence"/>
</dbReference>
<accession>A0A8H3FRW0</accession>
<dbReference type="PANTHER" id="PTHR21174">
    <property type="match status" value="1"/>
</dbReference>
<dbReference type="SUPFAM" id="SSF54593">
    <property type="entry name" value="Glyoxalase/Bleomycin resistance protein/Dihydroxybiphenyl dioxygenase"/>
    <property type="match status" value="1"/>
</dbReference>
<dbReference type="AlphaFoldDB" id="A0A8H3FRW0"/>
<reference evidence="2" key="1">
    <citation type="submission" date="2021-03" db="EMBL/GenBank/DDBJ databases">
        <authorList>
            <person name="Tagirdzhanova G."/>
        </authorList>
    </citation>
    <scope>NUCLEOTIDE SEQUENCE</scope>
</reference>
<gene>
    <name evidence="2" type="ORF">GOMPHAMPRED_005422</name>
</gene>
<organism evidence="2 3">
    <name type="scientific">Gomphillus americanus</name>
    <dbReference type="NCBI Taxonomy" id="1940652"/>
    <lineage>
        <taxon>Eukaryota</taxon>
        <taxon>Fungi</taxon>
        <taxon>Dikarya</taxon>
        <taxon>Ascomycota</taxon>
        <taxon>Pezizomycotina</taxon>
        <taxon>Lecanoromycetes</taxon>
        <taxon>OSLEUM clade</taxon>
        <taxon>Ostropomycetidae</taxon>
        <taxon>Ostropales</taxon>
        <taxon>Graphidaceae</taxon>
        <taxon>Gomphilloideae</taxon>
        <taxon>Gomphillus</taxon>
    </lineage>
</organism>
<dbReference type="InterPro" id="IPR029068">
    <property type="entry name" value="Glyas_Bleomycin-R_OHBP_Dase"/>
</dbReference>
<evidence type="ECO:0000313" key="3">
    <source>
        <dbReference type="Proteomes" id="UP000664169"/>
    </source>
</evidence>
<dbReference type="Pfam" id="PF00903">
    <property type="entry name" value="Glyoxalase"/>
    <property type="match status" value="1"/>
</dbReference>